<gene>
    <name evidence="2" type="primary">SPATA33</name>
</gene>
<evidence type="ECO:0000313" key="2">
    <source>
        <dbReference type="Ensembl" id="ENSSBOP00000006499.1"/>
    </source>
</evidence>
<dbReference type="PANTHER" id="PTHR38649:SF1">
    <property type="entry name" value="SPERMATOGENESIS-ASSOCIATED PROTEIN 33"/>
    <property type="match status" value="1"/>
</dbReference>
<feature type="compositionally biased region" description="Basic and acidic residues" evidence="1">
    <location>
        <begin position="46"/>
        <end position="57"/>
    </location>
</feature>
<dbReference type="PANTHER" id="PTHR38649">
    <property type="entry name" value="SPERMATOGENESIS-ASSOCIATED PROTEIN 33"/>
    <property type="match status" value="1"/>
</dbReference>
<evidence type="ECO:0000313" key="3">
    <source>
        <dbReference type="Proteomes" id="UP000233220"/>
    </source>
</evidence>
<name>A0A2K6SGL0_SAIBB</name>
<keyword evidence="3" id="KW-1185">Reference proteome</keyword>
<dbReference type="Ensembl" id="ENSSBOT00000023242.1">
    <property type="protein sequence ID" value="ENSSBOP00000006499.1"/>
    <property type="gene ID" value="ENSSBOG00000020216.1"/>
</dbReference>
<dbReference type="InterPro" id="IPR027930">
    <property type="entry name" value="DUF4609"/>
</dbReference>
<evidence type="ECO:0000256" key="1">
    <source>
        <dbReference type="SAM" id="MobiDB-lite"/>
    </source>
</evidence>
<dbReference type="AlphaFoldDB" id="A0A2K6SGL0"/>
<dbReference type="Pfam" id="PF15382">
    <property type="entry name" value="DUF4609"/>
    <property type="match status" value="1"/>
</dbReference>
<reference evidence="2" key="1">
    <citation type="submission" date="2025-08" db="UniProtKB">
        <authorList>
            <consortium name="Ensembl"/>
        </authorList>
    </citation>
    <scope>IDENTIFICATION</scope>
</reference>
<dbReference type="Proteomes" id="UP000233220">
    <property type="component" value="Unplaced"/>
</dbReference>
<feature type="compositionally biased region" description="Basic and acidic residues" evidence="1">
    <location>
        <begin position="114"/>
        <end position="127"/>
    </location>
</feature>
<reference evidence="2" key="2">
    <citation type="submission" date="2025-09" db="UniProtKB">
        <authorList>
            <consortium name="Ensembl"/>
        </authorList>
    </citation>
    <scope>IDENTIFICATION</scope>
</reference>
<sequence>APRTPGPSVSRPALRSRGEEQKMAPPSCPAPQAAERGMETPAPEPRQAERGSERPADGLHPGPGTARHPPRAAVPAEKPDVKQKSTKRKFVIPQIIITRASNESLVSYSSSGTEEQRTIREPEDWGPYRRHRTPSTADAYDLHIKE</sequence>
<feature type="region of interest" description="Disordered" evidence="1">
    <location>
        <begin position="1"/>
        <end position="88"/>
    </location>
</feature>
<dbReference type="GO" id="GO:0005634">
    <property type="term" value="C:nucleus"/>
    <property type="evidence" value="ECO:0007669"/>
    <property type="project" value="TreeGrafter"/>
</dbReference>
<protein>
    <submittedName>
        <fullName evidence="2">Spermatosis associated 33</fullName>
    </submittedName>
</protein>
<dbReference type="GeneTree" id="ENSGT00390000014546"/>
<dbReference type="GO" id="GO:0005737">
    <property type="term" value="C:cytoplasm"/>
    <property type="evidence" value="ECO:0007669"/>
    <property type="project" value="TreeGrafter"/>
</dbReference>
<feature type="region of interest" description="Disordered" evidence="1">
    <location>
        <begin position="105"/>
        <end position="146"/>
    </location>
</feature>
<accession>A0A2K6SGL0</accession>
<organism evidence="2 3">
    <name type="scientific">Saimiri boliviensis boliviensis</name>
    <name type="common">Bolivian squirrel monkey</name>
    <dbReference type="NCBI Taxonomy" id="39432"/>
    <lineage>
        <taxon>Eukaryota</taxon>
        <taxon>Metazoa</taxon>
        <taxon>Chordata</taxon>
        <taxon>Craniata</taxon>
        <taxon>Vertebrata</taxon>
        <taxon>Euteleostomi</taxon>
        <taxon>Mammalia</taxon>
        <taxon>Eutheria</taxon>
        <taxon>Euarchontoglires</taxon>
        <taxon>Primates</taxon>
        <taxon>Haplorrhini</taxon>
        <taxon>Platyrrhini</taxon>
        <taxon>Cebidae</taxon>
        <taxon>Saimiriinae</taxon>
        <taxon>Saimiri</taxon>
    </lineage>
</organism>
<proteinExistence type="predicted"/>